<keyword evidence="10 13" id="KW-0472">Membrane</keyword>
<gene>
    <name evidence="14" type="ORF">SYNPS1DRAFT_19667</name>
</gene>
<keyword evidence="7" id="KW-0375">Hydrogen ion transport</keyword>
<dbReference type="InterPro" id="IPR000568">
    <property type="entry name" value="ATP_synth_F0_asu"/>
</dbReference>
<dbReference type="GO" id="GO:0045259">
    <property type="term" value="C:proton-transporting ATP synthase complex"/>
    <property type="evidence" value="ECO:0007669"/>
    <property type="project" value="UniProtKB-KW"/>
</dbReference>
<evidence type="ECO:0000256" key="11">
    <source>
        <dbReference type="ARBA" id="ARBA00023310"/>
    </source>
</evidence>
<dbReference type="InterPro" id="IPR035908">
    <property type="entry name" value="F0_ATP_A_sf"/>
</dbReference>
<keyword evidence="8 13" id="KW-1133">Transmembrane helix</keyword>
<dbReference type="PRINTS" id="PR00123">
    <property type="entry name" value="ATPASEA"/>
</dbReference>
<evidence type="ECO:0000256" key="4">
    <source>
        <dbReference type="ARBA" id="ARBA00022448"/>
    </source>
</evidence>
<evidence type="ECO:0000256" key="9">
    <source>
        <dbReference type="ARBA" id="ARBA00023065"/>
    </source>
</evidence>
<feature type="non-terminal residue" evidence="14">
    <location>
        <position position="1"/>
    </location>
</feature>
<keyword evidence="15" id="KW-1185">Reference proteome</keyword>
<evidence type="ECO:0000256" key="8">
    <source>
        <dbReference type="ARBA" id="ARBA00022989"/>
    </source>
</evidence>
<dbReference type="Proteomes" id="UP000278143">
    <property type="component" value="Unassembled WGS sequence"/>
</dbReference>
<keyword evidence="9" id="KW-0406">Ion transport</keyword>
<evidence type="ECO:0000256" key="7">
    <source>
        <dbReference type="ARBA" id="ARBA00022781"/>
    </source>
</evidence>
<dbReference type="InterPro" id="IPR045083">
    <property type="entry name" value="ATP_synth_F0_asu_bact/mt"/>
</dbReference>
<dbReference type="EMBL" id="KZ991756">
    <property type="protein sequence ID" value="RKP22720.1"/>
    <property type="molecule type" value="Genomic_DNA"/>
</dbReference>
<evidence type="ECO:0000313" key="15">
    <source>
        <dbReference type="Proteomes" id="UP000278143"/>
    </source>
</evidence>
<keyword evidence="11" id="KW-0066">ATP synthesis</keyword>
<evidence type="ECO:0000256" key="6">
    <source>
        <dbReference type="ARBA" id="ARBA00022692"/>
    </source>
</evidence>
<evidence type="ECO:0000256" key="10">
    <source>
        <dbReference type="ARBA" id="ARBA00023136"/>
    </source>
</evidence>
<reference evidence="15" key="1">
    <citation type="journal article" date="2018" name="Nat. Microbiol.">
        <title>Leveraging single-cell genomics to expand the fungal tree of life.</title>
        <authorList>
            <person name="Ahrendt S.R."/>
            <person name="Quandt C.A."/>
            <person name="Ciobanu D."/>
            <person name="Clum A."/>
            <person name="Salamov A."/>
            <person name="Andreopoulos B."/>
            <person name="Cheng J.F."/>
            <person name="Woyke T."/>
            <person name="Pelin A."/>
            <person name="Henrissat B."/>
            <person name="Reynolds N.K."/>
            <person name="Benny G.L."/>
            <person name="Smith M.E."/>
            <person name="James T.Y."/>
            <person name="Grigoriev I.V."/>
        </authorList>
    </citation>
    <scope>NUCLEOTIDE SEQUENCE [LARGE SCALE GENOMIC DNA]</scope>
    <source>
        <strain evidence="15">Benny S71-1</strain>
    </source>
</reference>
<comment type="similarity">
    <text evidence="2">Belongs to the ATPase A chain family.</text>
</comment>
<feature type="transmembrane region" description="Helical" evidence="13">
    <location>
        <begin position="6"/>
        <end position="22"/>
    </location>
</feature>
<keyword evidence="5" id="KW-0138">CF(0)</keyword>
<evidence type="ECO:0000256" key="2">
    <source>
        <dbReference type="ARBA" id="ARBA00006810"/>
    </source>
</evidence>
<evidence type="ECO:0000256" key="1">
    <source>
        <dbReference type="ARBA" id="ARBA00004448"/>
    </source>
</evidence>
<dbReference type="PANTHER" id="PTHR11410">
    <property type="entry name" value="ATP SYNTHASE SUBUNIT A"/>
    <property type="match status" value="1"/>
</dbReference>
<accession>A0A4P9YUZ2</accession>
<dbReference type="GO" id="GO:0046933">
    <property type="term" value="F:proton-transporting ATP synthase activity, rotational mechanism"/>
    <property type="evidence" value="ECO:0007669"/>
    <property type="project" value="TreeGrafter"/>
</dbReference>
<name>A0A4P9YUZ2_9FUNG</name>
<organism evidence="14 15">
    <name type="scientific">Syncephalis pseudoplumigaleata</name>
    <dbReference type="NCBI Taxonomy" id="1712513"/>
    <lineage>
        <taxon>Eukaryota</taxon>
        <taxon>Fungi</taxon>
        <taxon>Fungi incertae sedis</taxon>
        <taxon>Zoopagomycota</taxon>
        <taxon>Zoopagomycotina</taxon>
        <taxon>Zoopagomycetes</taxon>
        <taxon>Zoopagales</taxon>
        <taxon>Piptocephalidaceae</taxon>
        <taxon>Syncephalis</taxon>
    </lineage>
</organism>
<evidence type="ECO:0000256" key="13">
    <source>
        <dbReference type="SAM" id="Phobius"/>
    </source>
</evidence>
<keyword evidence="6 13" id="KW-0812">Transmembrane</keyword>
<dbReference type="PANTHER" id="PTHR11410:SF0">
    <property type="entry name" value="ATP SYNTHASE SUBUNIT A"/>
    <property type="match status" value="1"/>
</dbReference>
<dbReference type="OrthoDB" id="5976622at2759"/>
<sequence length="69" mass="7237">VLTLSLSIAVFIGVTIIGLKIHKLTFFSLFIPTGTPLGLIPLLVAIETISYTARAISLGLRLGCNIIAG</sequence>
<dbReference type="Pfam" id="PF00119">
    <property type="entry name" value="ATP-synt_A"/>
    <property type="match status" value="1"/>
</dbReference>
<evidence type="ECO:0000256" key="3">
    <source>
        <dbReference type="ARBA" id="ARBA00021312"/>
    </source>
</evidence>
<dbReference type="Gene3D" id="1.20.120.220">
    <property type="entry name" value="ATP synthase, F0 complex, subunit A"/>
    <property type="match status" value="1"/>
</dbReference>
<keyword evidence="4" id="KW-0813">Transport</keyword>
<dbReference type="AlphaFoldDB" id="A0A4P9YUZ2"/>
<comment type="subcellular location">
    <subcellularLocation>
        <location evidence="1">Mitochondrion inner membrane</location>
        <topology evidence="1">Multi-pass membrane protein</topology>
    </subcellularLocation>
</comment>
<protein>
    <recommendedName>
        <fullName evidence="3">ATP synthase subunit a</fullName>
    </recommendedName>
    <alternativeName>
        <fullName evidence="12">F-ATPase protein 6</fullName>
    </alternativeName>
</protein>
<evidence type="ECO:0000256" key="12">
    <source>
        <dbReference type="ARBA" id="ARBA00032954"/>
    </source>
</evidence>
<dbReference type="GO" id="GO:0005743">
    <property type="term" value="C:mitochondrial inner membrane"/>
    <property type="evidence" value="ECO:0007669"/>
    <property type="project" value="UniProtKB-SubCell"/>
</dbReference>
<evidence type="ECO:0000313" key="14">
    <source>
        <dbReference type="EMBL" id="RKP22720.1"/>
    </source>
</evidence>
<dbReference type="SUPFAM" id="SSF81336">
    <property type="entry name" value="F1F0 ATP synthase subunit A"/>
    <property type="match status" value="1"/>
</dbReference>
<evidence type="ECO:0000256" key="5">
    <source>
        <dbReference type="ARBA" id="ARBA00022547"/>
    </source>
</evidence>
<proteinExistence type="inferred from homology"/>